<reference evidence="1" key="1">
    <citation type="submission" date="2020-11" db="EMBL/GenBank/DDBJ databases">
        <title>Halonatronomonas betainensis gen. nov., sp. nov. a novel haloalkaliphilic representative of the family Halanaerobiacae capable of betaine degradation.</title>
        <authorList>
            <person name="Boltyanskaya Y."/>
            <person name="Kevbrin V."/>
            <person name="Detkova E."/>
            <person name="Grouzdev D.S."/>
            <person name="Koziaeva V."/>
            <person name="Zhilina T."/>
        </authorList>
    </citation>
    <scope>NUCLEOTIDE SEQUENCE</scope>
    <source>
        <strain evidence="1">Z-7014</strain>
    </source>
</reference>
<organism evidence="1 2">
    <name type="scientific">Halonatronomonas betaini</name>
    <dbReference type="NCBI Taxonomy" id="2778430"/>
    <lineage>
        <taxon>Bacteria</taxon>
        <taxon>Bacillati</taxon>
        <taxon>Bacillota</taxon>
        <taxon>Clostridia</taxon>
        <taxon>Halanaerobiales</taxon>
        <taxon>Halarsenatibacteraceae</taxon>
        <taxon>Halonatronomonas</taxon>
    </lineage>
</organism>
<evidence type="ECO:0000313" key="2">
    <source>
        <dbReference type="Proteomes" id="UP000621436"/>
    </source>
</evidence>
<dbReference type="Proteomes" id="UP000621436">
    <property type="component" value="Unassembled WGS sequence"/>
</dbReference>
<accession>A0A931AWB7</accession>
<name>A0A931AWB7_9FIRM</name>
<dbReference type="AlphaFoldDB" id="A0A931AWB7"/>
<sequence length="223" mass="25036">MKKYILNFSFMLLLVLVFSVGTMAISLEYLTELNPALTYYNLDDHFAPNMGMHFIAPGPHMTVVLADDNTVVAVELVVPEEHGWLPWFDQPEGEPTELPIGIAYTQHIYLADRATIIPGQSPMLFANYPDEQFNLSQLHRSNPALDMYKYLTDYIPGRGSLFGPEGPGLGILLDENEQILGFELVFPAEAGWFAWFDQSEGQPDPHPELGEIYSQSIRLATAE</sequence>
<dbReference type="RefSeq" id="WP_270454250.1">
    <property type="nucleotide sequence ID" value="NZ_JADPIE010000005.1"/>
</dbReference>
<gene>
    <name evidence="1" type="ORF">I0Q91_09340</name>
</gene>
<dbReference type="EMBL" id="JADPIE010000005">
    <property type="protein sequence ID" value="MBF8437281.1"/>
    <property type="molecule type" value="Genomic_DNA"/>
</dbReference>
<comment type="caution">
    <text evidence="1">The sequence shown here is derived from an EMBL/GenBank/DDBJ whole genome shotgun (WGS) entry which is preliminary data.</text>
</comment>
<keyword evidence="2" id="KW-1185">Reference proteome</keyword>
<proteinExistence type="predicted"/>
<protein>
    <submittedName>
        <fullName evidence="1">Uncharacterized protein</fullName>
    </submittedName>
</protein>
<evidence type="ECO:0000313" key="1">
    <source>
        <dbReference type="EMBL" id="MBF8437281.1"/>
    </source>
</evidence>